<sequence>MTETKPRGRPKGATNKQFSLTSYADKPELITLPKTETAQLKELKNLLINSAGSRVVHKAVEIAMNDDHPAQLAAIKLCMDRMLPVSMFEKEGKSRSAVTINITGIGEISHGETIDAQDIEAKNE</sequence>
<dbReference type="EMBL" id="LR797493">
    <property type="protein sequence ID" value="CAB4220887.1"/>
    <property type="molecule type" value="Genomic_DNA"/>
</dbReference>
<evidence type="ECO:0000313" key="1">
    <source>
        <dbReference type="EMBL" id="CAB4220887.1"/>
    </source>
</evidence>
<gene>
    <name evidence="1" type="ORF">UFOVP1626_54</name>
</gene>
<proteinExistence type="predicted"/>
<accession>A0A6J5T2I6</accession>
<name>A0A6J5T2I6_9CAUD</name>
<protein>
    <submittedName>
        <fullName evidence="1">Uncharacterized protein</fullName>
    </submittedName>
</protein>
<organism evidence="1">
    <name type="scientific">uncultured Caudovirales phage</name>
    <dbReference type="NCBI Taxonomy" id="2100421"/>
    <lineage>
        <taxon>Viruses</taxon>
        <taxon>Duplodnaviria</taxon>
        <taxon>Heunggongvirae</taxon>
        <taxon>Uroviricota</taxon>
        <taxon>Caudoviricetes</taxon>
        <taxon>Peduoviridae</taxon>
        <taxon>Maltschvirus</taxon>
        <taxon>Maltschvirus maltsch</taxon>
    </lineage>
</organism>
<reference evidence="1" key="1">
    <citation type="submission" date="2020-05" db="EMBL/GenBank/DDBJ databases">
        <authorList>
            <person name="Chiriac C."/>
            <person name="Salcher M."/>
            <person name="Ghai R."/>
            <person name="Kavagutti S V."/>
        </authorList>
    </citation>
    <scope>NUCLEOTIDE SEQUENCE</scope>
</reference>